<dbReference type="STRING" id="610130.Closa_3451"/>
<feature type="transmembrane region" description="Helical" evidence="7">
    <location>
        <begin position="20"/>
        <end position="41"/>
    </location>
</feature>
<evidence type="ECO:0000256" key="3">
    <source>
        <dbReference type="ARBA" id="ARBA00022475"/>
    </source>
</evidence>
<dbReference type="Pfam" id="PF01313">
    <property type="entry name" value="Bac_export_3"/>
    <property type="match status" value="1"/>
</dbReference>
<name>D9RA05_LACSW</name>
<dbReference type="PaxDb" id="610130-Closa_3451"/>
<evidence type="ECO:0000256" key="4">
    <source>
        <dbReference type="ARBA" id="ARBA00022692"/>
    </source>
</evidence>
<dbReference type="PANTHER" id="PTHR34040:SF2">
    <property type="entry name" value="FLAGELLAR BIOSYNTHETIC PROTEIN FLIQ"/>
    <property type="match status" value="1"/>
</dbReference>
<comment type="subcellular location">
    <subcellularLocation>
        <location evidence="1">Cell membrane</location>
        <topology evidence="1">Multi-pass membrane protein</topology>
    </subcellularLocation>
</comment>
<sequence>MTEVALSSLMYEMFGLAVKLAGPVLVVSMVVGVVISILQAATQIHEQTITFVPKLIVIGLVLLIMGSNMMESLRDFTIHIFNTMLG</sequence>
<evidence type="ECO:0000256" key="7">
    <source>
        <dbReference type="SAM" id="Phobius"/>
    </source>
</evidence>
<dbReference type="PIRSF" id="PIRSF004669">
    <property type="entry name" value="FliQ"/>
    <property type="match status" value="1"/>
</dbReference>
<accession>D9RA05</accession>
<proteinExistence type="inferred from homology"/>
<dbReference type="PRINTS" id="PR00952">
    <property type="entry name" value="TYPE3IMQPROT"/>
</dbReference>
<evidence type="ECO:0000256" key="1">
    <source>
        <dbReference type="ARBA" id="ARBA00004651"/>
    </source>
</evidence>
<organism evidence="8 9">
    <name type="scientific">Lacrimispora saccharolytica (strain ATCC 35040 / DSM 2544 / NRCC 2533 / WM1)</name>
    <name type="common">Clostridium saccharolyticum</name>
    <dbReference type="NCBI Taxonomy" id="610130"/>
    <lineage>
        <taxon>Bacteria</taxon>
        <taxon>Bacillati</taxon>
        <taxon>Bacillota</taxon>
        <taxon>Clostridia</taxon>
        <taxon>Lachnospirales</taxon>
        <taxon>Lachnospiraceae</taxon>
        <taxon>Lacrimispora</taxon>
    </lineage>
</organism>
<dbReference type="eggNOG" id="COG1987">
    <property type="taxonomic scope" value="Bacteria"/>
</dbReference>
<protein>
    <submittedName>
        <fullName evidence="8">Export protein FliQ family 3</fullName>
    </submittedName>
</protein>
<dbReference type="PANTHER" id="PTHR34040">
    <property type="entry name" value="FLAGELLAR BIOSYNTHETIC PROTEIN FLIQ"/>
    <property type="match status" value="1"/>
</dbReference>
<evidence type="ECO:0000256" key="5">
    <source>
        <dbReference type="ARBA" id="ARBA00022989"/>
    </source>
</evidence>
<gene>
    <name evidence="8" type="ordered locus">Closa_3451</name>
</gene>
<evidence type="ECO:0000313" key="8">
    <source>
        <dbReference type="EMBL" id="ADL05977.1"/>
    </source>
</evidence>
<feature type="transmembrane region" description="Helical" evidence="7">
    <location>
        <begin position="48"/>
        <end position="66"/>
    </location>
</feature>
<dbReference type="KEGG" id="csh:Closa_3451"/>
<keyword evidence="6 7" id="KW-0472">Membrane</keyword>
<evidence type="ECO:0000256" key="6">
    <source>
        <dbReference type="ARBA" id="ARBA00023136"/>
    </source>
</evidence>
<keyword evidence="5 7" id="KW-1133">Transmembrane helix</keyword>
<dbReference type="GO" id="GO:0005886">
    <property type="term" value="C:plasma membrane"/>
    <property type="evidence" value="ECO:0007669"/>
    <property type="project" value="UniProtKB-SubCell"/>
</dbReference>
<keyword evidence="9" id="KW-1185">Reference proteome</keyword>
<reference evidence="8" key="1">
    <citation type="submission" date="2010-07" db="EMBL/GenBank/DDBJ databases">
        <title>Complete sequence of Clostridium saccharolyticum WM1.</title>
        <authorList>
            <consortium name="US DOE Joint Genome Institute"/>
            <person name="Lucas S."/>
            <person name="Copeland A."/>
            <person name="Lapidus A."/>
            <person name="Cheng J.-F."/>
            <person name="Bruce D."/>
            <person name="Goodwin L."/>
            <person name="Pitluck S."/>
            <person name="Chertkov O."/>
            <person name="Detter J.C."/>
            <person name="Han C."/>
            <person name="Tapia R."/>
            <person name="Land M."/>
            <person name="Hauser L."/>
            <person name="Chang Y.-J."/>
            <person name="Jeffries C."/>
            <person name="Kyrpides N."/>
            <person name="Ivanova N."/>
            <person name="Mikhailova N."/>
            <person name="Mouttaki H."/>
            <person name="Lin L."/>
            <person name="Zhou J."/>
            <person name="Hemme C.L."/>
            <person name="Woyke T."/>
        </authorList>
    </citation>
    <scope>NUCLEOTIDE SEQUENCE [LARGE SCALE GENOMIC DNA]</scope>
    <source>
        <strain evidence="8">WM1</strain>
    </source>
</reference>
<dbReference type="HOGENOM" id="CLU_164516_0_1_9"/>
<comment type="similarity">
    <text evidence="2">Belongs to the FliQ/MopD/SpaQ family.</text>
</comment>
<keyword evidence="3" id="KW-1003">Cell membrane</keyword>
<dbReference type="Proteomes" id="UP000001662">
    <property type="component" value="Chromosome"/>
</dbReference>
<dbReference type="AlphaFoldDB" id="D9RA05"/>
<dbReference type="GO" id="GO:0009306">
    <property type="term" value="P:protein secretion"/>
    <property type="evidence" value="ECO:0007669"/>
    <property type="project" value="InterPro"/>
</dbReference>
<evidence type="ECO:0000256" key="2">
    <source>
        <dbReference type="ARBA" id="ARBA00006156"/>
    </source>
</evidence>
<dbReference type="RefSeq" id="WP_013274043.1">
    <property type="nucleotide sequence ID" value="NC_014376.1"/>
</dbReference>
<dbReference type="InterPro" id="IPR002191">
    <property type="entry name" value="Bac_export_3"/>
</dbReference>
<evidence type="ECO:0000313" key="9">
    <source>
        <dbReference type="Proteomes" id="UP000001662"/>
    </source>
</evidence>
<keyword evidence="4 7" id="KW-0812">Transmembrane</keyword>
<dbReference type="EMBL" id="CP002109">
    <property type="protein sequence ID" value="ADL05977.1"/>
    <property type="molecule type" value="Genomic_DNA"/>
</dbReference>